<dbReference type="Proteomes" id="UP000005953">
    <property type="component" value="Unassembled WGS sequence"/>
</dbReference>
<dbReference type="RefSeq" id="WP_008048519.1">
    <property type="nucleotide sequence ID" value="NZ_CH724155.1"/>
</dbReference>
<dbReference type="OrthoDB" id="6629495at2"/>
<name>A4BDI9_9GAMM</name>
<evidence type="ECO:0008006" key="3">
    <source>
        <dbReference type="Google" id="ProtNLM"/>
    </source>
</evidence>
<accession>A4BDI9</accession>
<dbReference type="STRING" id="314283.MED297_06274"/>
<dbReference type="EMBL" id="AAOE01000007">
    <property type="protein sequence ID" value="EAR09933.1"/>
    <property type="molecule type" value="Genomic_DNA"/>
</dbReference>
<evidence type="ECO:0000313" key="1">
    <source>
        <dbReference type="EMBL" id="EAR09933.1"/>
    </source>
</evidence>
<gene>
    <name evidence="1" type="ORF">MED297_06274</name>
</gene>
<evidence type="ECO:0000313" key="2">
    <source>
        <dbReference type="Proteomes" id="UP000005953"/>
    </source>
</evidence>
<sequence>MDEIKFNADEKAQIVRKIQMYFTEELDQKIGQFDAEFLLDFFAEEIGGYFYNRGLYDAMQVMDERLETVKDALFEIEKPTPR</sequence>
<organism evidence="1 2">
    <name type="scientific">Reinekea blandensis MED297</name>
    <dbReference type="NCBI Taxonomy" id="314283"/>
    <lineage>
        <taxon>Bacteria</taxon>
        <taxon>Pseudomonadati</taxon>
        <taxon>Pseudomonadota</taxon>
        <taxon>Gammaproteobacteria</taxon>
        <taxon>Oceanospirillales</taxon>
        <taxon>Saccharospirillaceae</taxon>
        <taxon>Reinekea</taxon>
    </lineage>
</organism>
<keyword evidence="2" id="KW-1185">Reference proteome</keyword>
<protein>
    <recommendedName>
        <fullName evidence="3">DUF2164 domain-containing protein</fullName>
    </recommendedName>
</protein>
<dbReference type="InterPro" id="IPR018680">
    <property type="entry name" value="DUF2164"/>
</dbReference>
<comment type="caution">
    <text evidence="1">The sequence shown here is derived from an EMBL/GenBank/DDBJ whole genome shotgun (WGS) entry which is preliminary data.</text>
</comment>
<proteinExistence type="predicted"/>
<dbReference type="HOGENOM" id="CLU_157964_2_1_6"/>
<reference evidence="1 2" key="1">
    <citation type="submission" date="2006-02" db="EMBL/GenBank/DDBJ databases">
        <authorList>
            <person name="Pinhassi J."/>
            <person name="Pedros-Alio C."/>
            <person name="Ferriera S."/>
            <person name="Johnson J."/>
            <person name="Kravitz S."/>
            <person name="Halpern A."/>
            <person name="Remington K."/>
            <person name="Beeson K."/>
            <person name="Tran B."/>
            <person name="Rogers Y.-H."/>
            <person name="Friedman R."/>
            <person name="Venter J.C."/>
        </authorList>
    </citation>
    <scope>NUCLEOTIDE SEQUENCE [LARGE SCALE GENOMIC DNA]</scope>
    <source>
        <strain evidence="1 2">MED297</strain>
    </source>
</reference>
<dbReference type="AlphaFoldDB" id="A4BDI9"/>
<dbReference type="Pfam" id="PF09932">
    <property type="entry name" value="DUF2164"/>
    <property type="match status" value="1"/>
</dbReference>